<feature type="compositionally biased region" description="Low complexity" evidence="1">
    <location>
        <begin position="28"/>
        <end position="47"/>
    </location>
</feature>
<proteinExistence type="predicted"/>
<dbReference type="PROSITE" id="PS51257">
    <property type="entry name" value="PROKAR_LIPOPROTEIN"/>
    <property type="match status" value="1"/>
</dbReference>
<sequence>MRAWIFGLMLTGLTCLIAGCGGESSETPAGGIAAPGSPALPGAGDAGIEVVKKKPRR</sequence>
<name>A0AAU7C7L6_9BACT</name>
<evidence type="ECO:0000313" key="2">
    <source>
        <dbReference type="EMBL" id="XBH01387.1"/>
    </source>
</evidence>
<protein>
    <recommendedName>
        <fullName evidence="3">Lipoprotein</fullName>
    </recommendedName>
</protein>
<dbReference type="AlphaFoldDB" id="A0AAU7C7L6"/>
<dbReference type="EMBL" id="CP155447">
    <property type="protein sequence ID" value="XBH01387.1"/>
    <property type="molecule type" value="Genomic_DNA"/>
</dbReference>
<evidence type="ECO:0000256" key="1">
    <source>
        <dbReference type="SAM" id="MobiDB-lite"/>
    </source>
</evidence>
<evidence type="ECO:0008006" key="3">
    <source>
        <dbReference type="Google" id="ProtNLM"/>
    </source>
</evidence>
<organism evidence="2">
    <name type="scientific">Singulisphaera sp. Ch08</name>
    <dbReference type="NCBI Taxonomy" id="3120278"/>
    <lineage>
        <taxon>Bacteria</taxon>
        <taxon>Pseudomonadati</taxon>
        <taxon>Planctomycetota</taxon>
        <taxon>Planctomycetia</taxon>
        <taxon>Isosphaerales</taxon>
        <taxon>Isosphaeraceae</taxon>
        <taxon>Singulisphaera</taxon>
    </lineage>
</organism>
<reference evidence="2" key="1">
    <citation type="submission" date="2024-05" db="EMBL/GenBank/DDBJ databases">
        <title>Planctomycetes of the genus Singulisphaera possess chitinolytic capabilities.</title>
        <authorList>
            <person name="Ivanova A."/>
        </authorList>
    </citation>
    <scope>NUCLEOTIDE SEQUENCE</scope>
    <source>
        <strain evidence="2">Ch08T</strain>
    </source>
</reference>
<dbReference type="RefSeq" id="WP_406694088.1">
    <property type="nucleotide sequence ID" value="NZ_CP155447.1"/>
</dbReference>
<accession>A0AAU7C7L6</accession>
<feature type="region of interest" description="Disordered" evidence="1">
    <location>
        <begin position="25"/>
        <end position="57"/>
    </location>
</feature>
<gene>
    <name evidence="2" type="ORF">V5E97_23880</name>
</gene>